<keyword evidence="1" id="KW-0677">Repeat</keyword>
<dbReference type="PANTHER" id="PTHR46512">
    <property type="entry name" value="PEPTIDYLPROLYL ISOMERASE"/>
    <property type="match status" value="1"/>
</dbReference>
<evidence type="ECO:0000259" key="4">
    <source>
        <dbReference type="PROSITE" id="PS50059"/>
    </source>
</evidence>
<dbReference type="InterPro" id="IPR050754">
    <property type="entry name" value="FKBP4/5/8-like"/>
</dbReference>
<protein>
    <recommendedName>
        <fullName evidence="3">peptidylprolyl isomerase</fullName>
        <ecNumber evidence="3">5.2.1.8</ecNumber>
    </recommendedName>
</protein>
<dbReference type="PANTHER" id="PTHR46512:SF11">
    <property type="entry name" value="PEPTIDYLPROLYL ISOMERASE"/>
    <property type="match status" value="1"/>
</dbReference>
<feature type="domain" description="PPIase FKBP-type" evidence="4">
    <location>
        <begin position="1"/>
        <end position="83"/>
    </location>
</feature>
<dbReference type="InterPro" id="IPR046357">
    <property type="entry name" value="PPIase_dom_sf"/>
</dbReference>
<dbReference type="STRING" id="3469.A0A4Y7IWQ4"/>
<dbReference type="AlphaFoldDB" id="A0A4Y7IWQ4"/>
<dbReference type="GO" id="GO:0003755">
    <property type="term" value="F:peptidyl-prolyl cis-trans isomerase activity"/>
    <property type="evidence" value="ECO:0007669"/>
    <property type="project" value="UniProtKB-KW"/>
</dbReference>
<evidence type="ECO:0000313" key="5">
    <source>
        <dbReference type="EMBL" id="RZC51835.1"/>
    </source>
</evidence>
<dbReference type="EC" id="5.2.1.8" evidence="3"/>
<comment type="catalytic activity">
    <reaction evidence="3">
        <text>[protein]-peptidylproline (omega=180) = [protein]-peptidylproline (omega=0)</text>
        <dbReference type="Rhea" id="RHEA:16237"/>
        <dbReference type="Rhea" id="RHEA-COMP:10747"/>
        <dbReference type="Rhea" id="RHEA-COMP:10748"/>
        <dbReference type="ChEBI" id="CHEBI:83833"/>
        <dbReference type="ChEBI" id="CHEBI:83834"/>
        <dbReference type="EC" id="5.2.1.8"/>
    </reaction>
</comment>
<keyword evidence="7" id="KW-1185">Reference proteome</keyword>
<dbReference type="EMBL" id="CM010716">
    <property type="protein sequence ID" value="RZC51835.1"/>
    <property type="molecule type" value="Genomic_DNA"/>
</dbReference>
<dbReference type="Gramene" id="RZC51838">
    <property type="protein sequence ID" value="RZC51838"/>
    <property type="gene ID" value="C5167_020258"/>
</dbReference>
<name>A0A4Y7IWQ4_PAPSO</name>
<dbReference type="Gramene" id="RZC51835">
    <property type="protein sequence ID" value="RZC51835"/>
    <property type="gene ID" value="C5167_020257"/>
</dbReference>
<keyword evidence="3" id="KW-0413">Isomerase</keyword>
<evidence type="ECO:0000313" key="7">
    <source>
        <dbReference type="Proteomes" id="UP000316621"/>
    </source>
</evidence>
<evidence type="ECO:0000313" key="6">
    <source>
        <dbReference type="EMBL" id="RZC51838.1"/>
    </source>
</evidence>
<evidence type="ECO:0000256" key="1">
    <source>
        <dbReference type="ARBA" id="ARBA00022737"/>
    </source>
</evidence>
<keyword evidence="2" id="KW-0802">TPR repeat</keyword>
<reference evidence="5 7" key="1">
    <citation type="journal article" date="2018" name="Science">
        <title>The opium poppy genome and morphinan production.</title>
        <authorList>
            <person name="Guo L."/>
            <person name="Winzer T."/>
            <person name="Yang X."/>
            <person name="Li Y."/>
            <person name="Ning Z."/>
            <person name="He Z."/>
            <person name="Teodor R."/>
            <person name="Lu Y."/>
            <person name="Bowser T.A."/>
            <person name="Graham I.A."/>
            <person name="Ye K."/>
        </authorList>
    </citation>
    <scope>NUCLEOTIDE SEQUENCE [LARGE SCALE GENOMIC DNA]</scope>
    <source>
        <strain evidence="7">cv. HN1</strain>
        <tissue evidence="5">Leaves</tissue>
    </source>
</reference>
<proteinExistence type="predicted"/>
<sequence length="107" mass="12287">MKNTCLKLIGKLQDRRVVLKYGHKVKLLMDGFDKAVMTVKKGELALVTIMPEYAFCSLGSHQELAVVPPGSTVYYEVELVSFVKDNELWIRGTWTMGRKLWLLAKRR</sequence>
<accession>A0A4Y7IWQ4</accession>
<dbReference type="PROSITE" id="PS50059">
    <property type="entry name" value="FKBP_PPIASE"/>
    <property type="match status" value="1"/>
</dbReference>
<dbReference type="InterPro" id="IPR001179">
    <property type="entry name" value="PPIase_FKBP_dom"/>
</dbReference>
<dbReference type="Pfam" id="PF00254">
    <property type="entry name" value="FKBP_C"/>
    <property type="match status" value="1"/>
</dbReference>
<dbReference type="Gene3D" id="3.10.50.40">
    <property type="match status" value="1"/>
</dbReference>
<dbReference type="EMBL" id="CM010716">
    <property type="protein sequence ID" value="RZC51838.1"/>
    <property type="molecule type" value="Genomic_DNA"/>
</dbReference>
<organism evidence="5 7">
    <name type="scientific">Papaver somniferum</name>
    <name type="common">Opium poppy</name>
    <dbReference type="NCBI Taxonomy" id="3469"/>
    <lineage>
        <taxon>Eukaryota</taxon>
        <taxon>Viridiplantae</taxon>
        <taxon>Streptophyta</taxon>
        <taxon>Embryophyta</taxon>
        <taxon>Tracheophyta</taxon>
        <taxon>Spermatophyta</taxon>
        <taxon>Magnoliopsida</taxon>
        <taxon>Ranunculales</taxon>
        <taxon>Papaveraceae</taxon>
        <taxon>Papaveroideae</taxon>
        <taxon>Papaver</taxon>
    </lineage>
</organism>
<evidence type="ECO:0000256" key="3">
    <source>
        <dbReference type="PROSITE-ProRule" id="PRU00277"/>
    </source>
</evidence>
<dbReference type="SUPFAM" id="SSF54534">
    <property type="entry name" value="FKBP-like"/>
    <property type="match status" value="1"/>
</dbReference>
<keyword evidence="3" id="KW-0697">Rotamase</keyword>
<evidence type="ECO:0000256" key="2">
    <source>
        <dbReference type="ARBA" id="ARBA00022803"/>
    </source>
</evidence>
<gene>
    <name evidence="5" type="ORF">C5167_020257</name>
    <name evidence="6" type="ORF">C5167_020258</name>
</gene>
<dbReference type="Proteomes" id="UP000316621">
    <property type="component" value="Chromosome 2"/>
</dbReference>